<gene>
    <name evidence="2" type="ORF">BCF74_104139</name>
</gene>
<name>A0A2T0UXQ0_9MICO</name>
<feature type="transmembrane region" description="Helical" evidence="1">
    <location>
        <begin position="80"/>
        <end position="109"/>
    </location>
</feature>
<keyword evidence="1" id="KW-1133">Transmembrane helix</keyword>
<keyword evidence="3" id="KW-1185">Reference proteome</keyword>
<comment type="caution">
    <text evidence="2">The sequence shown here is derived from an EMBL/GenBank/DDBJ whole genome shotgun (WGS) entry which is preliminary data.</text>
</comment>
<organism evidence="2 3">
    <name type="scientific">Knoellia remsis</name>
    <dbReference type="NCBI Taxonomy" id="407159"/>
    <lineage>
        <taxon>Bacteria</taxon>
        <taxon>Bacillati</taxon>
        <taxon>Actinomycetota</taxon>
        <taxon>Actinomycetes</taxon>
        <taxon>Micrococcales</taxon>
        <taxon>Intrasporangiaceae</taxon>
        <taxon>Knoellia</taxon>
    </lineage>
</organism>
<dbReference type="EMBL" id="PVTI01000004">
    <property type="protein sequence ID" value="PRY62703.1"/>
    <property type="molecule type" value="Genomic_DNA"/>
</dbReference>
<evidence type="ECO:0000256" key="1">
    <source>
        <dbReference type="SAM" id="Phobius"/>
    </source>
</evidence>
<feature type="transmembrane region" description="Helical" evidence="1">
    <location>
        <begin position="40"/>
        <end position="60"/>
    </location>
</feature>
<dbReference type="AlphaFoldDB" id="A0A2T0UXQ0"/>
<dbReference type="RefSeq" id="WP_106296697.1">
    <property type="nucleotide sequence ID" value="NZ_PVTI01000004.1"/>
</dbReference>
<evidence type="ECO:0000313" key="2">
    <source>
        <dbReference type="EMBL" id="PRY62703.1"/>
    </source>
</evidence>
<evidence type="ECO:0000313" key="3">
    <source>
        <dbReference type="Proteomes" id="UP000237822"/>
    </source>
</evidence>
<accession>A0A2T0UXQ0</accession>
<keyword evidence="1" id="KW-0812">Transmembrane</keyword>
<sequence>MAVHQLSTTRVPWHGFMIETASDGRELFLWRQNLAWRPRWIMGVAGVIGELIGAGTRPVAAVPFESRESRQERALSHLLVHAVLIVGAPVPALVEILLAALAAPAWWLAQRLRGRGPVIHLYEWGRHVETRTDVTPDDLDDLLRSIRDGGYDRVDEDFSDLLVRRPGRTVRRRRR</sequence>
<proteinExistence type="predicted"/>
<dbReference type="Proteomes" id="UP000237822">
    <property type="component" value="Unassembled WGS sequence"/>
</dbReference>
<keyword evidence="1" id="KW-0472">Membrane</keyword>
<protein>
    <submittedName>
        <fullName evidence="2">Uncharacterized protein</fullName>
    </submittedName>
</protein>
<reference evidence="2 3" key="1">
    <citation type="submission" date="2018-03" db="EMBL/GenBank/DDBJ databases">
        <title>Genomic Encyclopedia of Archaeal and Bacterial Type Strains, Phase II (KMG-II): from individual species to whole genera.</title>
        <authorList>
            <person name="Goeker M."/>
        </authorList>
    </citation>
    <scope>NUCLEOTIDE SEQUENCE [LARGE SCALE GENOMIC DNA]</scope>
    <source>
        <strain evidence="2 3">ATCC BAA-1496</strain>
    </source>
</reference>